<organism evidence="1 2">
    <name type="scientific">Bradyrhizobium amphicarpaeae</name>
    <dbReference type="NCBI Taxonomy" id="1404768"/>
    <lineage>
        <taxon>Bacteria</taxon>
        <taxon>Pseudomonadati</taxon>
        <taxon>Pseudomonadota</taxon>
        <taxon>Alphaproteobacteria</taxon>
        <taxon>Hyphomicrobiales</taxon>
        <taxon>Nitrobacteraceae</taxon>
        <taxon>Bradyrhizobium</taxon>
    </lineage>
</organism>
<reference evidence="1 2" key="1">
    <citation type="journal article" date="2017" name="Syst. Appl. Microbiol.">
        <title>Soybeans inoculated with root zone soils of Canadian native legumes harbour diverse and novel Bradyrhizobium spp. that possess agricultural potential.</title>
        <authorList>
            <person name="Bromfield E.S.P."/>
            <person name="Cloutier S."/>
            <person name="Tambong J.T."/>
            <person name="Tran Thi T.V."/>
        </authorList>
    </citation>
    <scope>NUCLEOTIDE SEQUENCE [LARGE SCALE GENOMIC DNA]</scope>
    <source>
        <strain evidence="1 2">39S1MB</strain>
    </source>
</reference>
<evidence type="ECO:0000313" key="2">
    <source>
        <dbReference type="Proteomes" id="UP000215884"/>
    </source>
</evidence>
<gene>
    <name evidence="1" type="ORF">CIT40_29395</name>
</gene>
<name>A0A2U8Q114_9BRAD</name>
<dbReference type="SUPFAM" id="SSF51197">
    <property type="entry name" value="Clavaminate synthase-like"/>
    <property type="match status" value="1"/>
</dbReference>
<evidence type="ECO:0000313" key="1">
    <source>
        <dbReference type="EMBL" id="AWM03740.1"/>
    </source>
</evidence>
<dbReference type="Proteomes" id="UP000215884">
    <property type="component" value="Chromosome"/>
</dbReference>
<keyword evidence="2" id="KW-1185">Reference proteome</keyword>
<accession>A0A2U8Q114</accession>
<dbReference type="Pfam" id="PF05721">
    <property type="entry name" value="PhyH"/>
    <property type="match status" value="1"/>
</dbReference>
<dbReference type="GO" id="GO:0016706">
    <property type="term" value="F:2-oxoglutarate-dependent dioxygenase activity"/>
    <property type="evidence" value="ECO:0007669"/>
    <property type="project" value="UniProtKB-ARBA"/>
</dbReference>
<dbReference type="InterPro" id="IPR008775">
    <property type="entry name" value="Phytyl_CoA_dOase-like"/>
</dbReference>
<dbReference type="EMBL" id="CP029426">
    <property type="protein sequence ID" value="AWM03740.1"/>
    <property type="molecule type" value="Genomic_DNA"/>
</dbReference>
<keyword evidence="1" id="KW-0223">Dioxygenase</keyword>
<dbReference type="RefSeq" id="WP_094893092.1">
    <property type="nucleotide sequence ID" value="NZ_CP029426.2"/>
</dbReference>
<proteinExistence type="predicted"/>
<reference evidence="1 2" key="2">
    <citation type="journal article" date="2019" name="Int. J. Syst. Evol. Microbiol.">
        <title>Description and complete genome sequence of Bradyrhizobium amphicarpaeae sp. nov., harbouring photosystem and nitrogen-fixation genes.</title>
        <authorList>
            <person name="Bromfield E.S.P."/>
            <person name="Cloutier S."/>
            <person name="Nguyen H.D.T."/>
        </authorList>
    </citation>
    <scope>NUCLEOTIDE SEQUENCE [LARGE SCALE GENOMIC DNA]</scope>
    <source>
        <strain evidence="1 2">39S1MB</strain>
    </source>
</reference>
<dbReference type="Gene3D" id="2.60.120.620">
    <property type="entry name" value="q2cbj1_9rhob like domain"/>
    <property type="match status" value="1"/>
</dbReference>
<dbReference type="AlphaFoldDB" id="A0A2U8Q114"/>
<protein>
    <submittedName>
        <fullName evidence="1">Phytanoyl-CoA dioxygenase</fullName>
    </submittedName>
</protein>
<dbReference type="OrthoDB" id="9798771at2"/>
<keyword evidence="1" id="KW-0560">Oxidoreductase</keyword>
<dbReference type="KEGG" id="brq:CIT40_29395"/>
<sequence length="266" mass="29052">MCNAQDTEQVGLTPRQVQNFIDDGFVKIENAFSTQLAKRCRDELWADIGLSPDHPEHWTQPVVRVGSKASPPFIEAANAPPLNKAYDQLVGEGRWLAPTCLGTFPIRFPSTETSGDDGWHVDMSFGIANPDFMEWRVNVKSSGRALLMLFLFSDVGADDAPTRIRKGSHATIARELLPYGDAGATLRQLSAEGYASTMNCEMTLATGAAGSAYLCHPFLVHTAQSHRGTQPRFMAQPPLLPKGEFDPALPPSPVQIAIRQACGLRF</sequence>